<dbReference type="GO" id="GO:0005886">
    <property type="term" value="C:plasma membrane"/>
    <property type="evidence" value="ECO:0007669"/>
    <property type="project" value="TreeGrafter"/>
</dbReference>
<dbReference type="GO" id="GO:0016887">
    <property type="term" value="F:ATP hydrolysis activity"/>
    <property type="evidence" value="ECO:0007669"/>
    <property type="project" value="InterPro"/>
</dbReference>
<dbReference type="GO" id="GO:0005524">
    <property type="term" value="F:ATP binding"/>
    <property type="evidence" value="ECO:0007669"/>
    <property type="project" value="UniProtKB-KW"/>
</dbReference>
<dbReference type="EMBL" id="CP029347">
    <property type="protein sequence ID" value="AWL11575.1"/>
    <property type="molecule type" value="Genomic_DNA"/>
</dbReference>
<dbReference type="InterPro" id="IPR003593">
    <property type="entry name" value="AAA+_ATPase"/>
</dbReference>
<organism evidence="5 6">
    <name type="scientific">Saliniradius amylolyticus</name>
    <dbReference type="NCBI Taxonomy" id="2183582"/>
    <lineage>
        <taxon>Bacteria</taxon>
        <taxon>Pseudomonadati</taxon>
        <taxon>Pseudomonadota</taxon>
        <taxon>Gammaproteobacteria</taxon>
        <taxon>Alteromonadales</taxon>
        <taxon>Alteromonadaceae</taxon>
        <taxon>Saliniradius</taxon>
    </lineage>
</organism>
<dbReference type="SUPFAM" id="SSF52540">
    <property type="entry name" value="P-loop containing nucleoside triphosphate hydrolases"/>
    <property type="match status" value="1"/>
</dbReference>
<reference evidence="5 6" key="1">
    <citation type="submission" date="2018-05" db="EMBL/GenBank/DDBJ databases">
        <title>Salinimonas sp. HMF8227 Genome sequencing and assembly.</title>
        <authorList>
            <person name="Kang H."/>
            <person name="Kang J."/>
            <person name="Cha I."/>
            <person name="Kim H."/>
            <person name="Joh K."/>
        </authorList>
    </citation>
    <scope>NUCLEOTIDE SEQUENCE [LARGE SCALE GENOMIC DNA]</scope>
    <source>
        <strain evidence="5 6">HMF8227</strain>
    </source>
</reference>
<evidence type="ECO:0000313" key="5">
    <source>
        <dbReference type="EMBL" id="AWL11575.1"/>
    </source>
</evidence>
<dbReference type="InterPro" id="IPR017871">
    <property type="entry name" value="ABC_transporter-like_CS"/>
</dbReference>
<protein>
    <submittedName>
        <fullName evidence="5">Polar-amino-acid-transporting ATPase</fullName>
        <ecNumber evidence="5">3.6.3.21</ecNumber>
    </submittedName>
</protein>
<gene>
    <name evidence="5" type="ORF">HMF8227_01089</name>
</gene>
<name>A0A2S2E1P9_9ALTE</name>
<dbReference type="InterPro" id="IPR003439">
    <property type="entry name" value="ABC_transporter-like_ATP-bd"/>
</dbReference>
<sequence length="222" mass="24689">MTVAVKLTDVRFAWQQAPVLDIPEWQLTSGDSLFLYGPSGSGKSTLLNLLCGVLTPQSGQVKILGTAINQLSPGKRDRFRARHIGMVFQQFNLLPYLSVKDNIALAASFSGGRQLDADWRHTLIERLELTDDILQRKASDLSVGQQQRVAVVRALLNKPELIIADEPTSALDSDLRDHFIELLLSSAEQSNATVIFVSHDKDLARHFDHHQNLAEINQVEGR</sequence>
<keyword evidence="6" id="KW-1185">Reference proteome</keyword>
<dbReference type="SMART" id="SM00382">
    <property type="entry name" value="AAA"/>
    <property type="match status" value="1"/>
</dbReference>
<dbReference type="InterPro" id="IPR027417">
    <property type="entry name" value="P-loop_NTPase"/>
</dbReference>
<dbReference type="PANTHER" id="PTHR24220:SF611">
    <property type="entry name" value="ATP-BINDING COMPONENT OF ABC TRANSPORTER-RELATED"/>
    <property type="match status" value="1"/>
</dbReference>
<dbReference type="InterPro" id="IPR017911">
    <property type="entry name" value="MacB-like_ATP-bd"/>
</dbReference>
<dbReference type="RefSeq" id="WP_204101035.1">
    <property type="nucleotide sequence ID" value="NZ_CP029347.1"/>
</dbReference>
<dbReference type="Gene3D" id="3.40.50.300">
    <property type="entry name" value="P-loop containing nucleotide triphosphate hydrolases"/>
    <property type="match status" value="1"/>
</dbReference>
<evidence type="ECO:0000256" key="2">
    <source>
        <dbReference type="ARBA" id="ARBA00022741"/>
    </source>
</evidence>
<keyword evidence="3" id="KW-0067">ATP-binding</keyword>
<dbReference type="CDD" id="cd03255">
    <property type="entry name" value="ABC_MJ0796_LolCDE_FtsE"/>
    <property type="match status" value="1"/>
</dbReference>
<dbReference type="Pfam" id="PF00005">
    <property type="entry name" value="ABC_tran"/>
    <property type="match status" value="1"/>
</dbReference>
<keyword evidence="2" id="KW-0547">Nucleotide-binding</keyword>
<evidence type="ECO:0000256" key="3">
    <source>
        <dbReference type="ARBA" id="ARBA00022840"/>
    </source>
</evidence>
<keyword evidence="5" id="KW-0378">Hydrolase</keyword>
<keyword evidence="1" id="KW-0813">Transport</keyword>
<proteinExistence type="predicted"/>
<dbReference type="PROSITE" id="PS50893">
    <property type="entry name" value="ABC_TRANSPORTER_2"/>
    <property type="match status" value="1"/>
</dbReference>
<dbReference type="EC" id="3.6.3.21" evidence="5"/>
<dbReference type="InterPro" id="IPR015854">
    <property type="entry name" value="ABC_transpr_LolD-like"/>
</dbReference>
<dbReference type="KEGG" id="salh:HMF8227_01089"/>
<dbReference type="PROSITE" id="PS00211">
    <property type="entry name" value="ABC_TRANSPORTER_1"/>
    <property type="match status" value="1"/>
</dbReference>
<evidence type="ECO:0000313" key="6">
    <source>
        <dbReference type="Proteomes" id="UP000245728"/>
    </source>
</evidence>
<dbReference type="GO" id="GO:0022857">
    <property type="term" value="F:transmembrane transporter activity"/>
    <property type="evidence" value="ECO:0007669"/>
    <property type="project" value="TreeGrafter"/>
</dbReference>
<evidence type="ECO:0000259" key="4">
    <source>
        <dbReference type="PROSITE" id="PS50893"/>
    </source>
</evidence>
<feature type="domain" description="ABC transporter" evidence="4">
    <location>
        <begin position="5"/>
        <end position="222"/>
    </location>
</feature>
<accession>A0A2S2E1P9</accession>
<dbReference type="AlphaFoldDB" id="A0A2S2E1P9"/>
<evidence type="ECO:0000256" key="1">
    <source>
        <dbReference type="ARBA" id="ARBA00022448"/>
    </source>
</evidence>
<dbReference type="Proteomes" id="UP000245728">
    <property type="component" value="Chromosome"/>
</dbReference>
<dbReference type="PANTHER" id="PTHR24220">
    <property type="entry name" value="IMPORT ATP-BINDING PROTEIN"/>
    <property type="match status" value="1"/>
</dbReference>